<keyword evidence="4" id="KW-1185">Reference proteome</keyword>
<dbReference type="Pfam" id="PF02567">
    <property type="entry name" value="PhzC-PhzF"/>
    <property type="match status" value="1"/>
</dbReference>
<dbReference type="PANTHER" id="PTHR13774">
    <property type="entry name" value="PHENAZINE BIOSYNTHESIS PROTEIN"/>
    <property type="match status" value="1"/>
</dbReference>
<dbReference type="SUPFAM" id="SSF54506">
    <property type="entry name" value="Diaminopimelate epimerase-like"/>
    <property type="match status" value="1"/>
</dbReference>
<dbReference type="PIRSF" id="PIRSF016184">
    <property type="entry name" value="PhzC_PhzF"/>
    <property type="match status" value="1"/>
</dbReference>
<organism evidence="3 4">
    <name type="scientific">Neoroseomonas marina</name>
    <dbReference type="NCBI Taxonomy" id="1232220"/>
    <lineage>
        <taxon>Bacteria</taxon>
        <taxon>Pseudomonadati</taxon>
        <taxon>Pseudomonadota</taxon>
        <taxon>Alphaproteobacteria</taxon>
        <taxon>Acetobacterales</taxon>
        <taxon>Acetobacteraceae</taxon>
        <taxon>Neoroseomonas</taxon>
    </lineage>
</organism>
<gene>
    <name evidence="3" type="ORF">GWK16_17500</name>
</gene>
<evidence type="ECO:0000313" key="3">
    <source>
        <dbReference type="EMBL" id="NMJ43048.1"/>
    </source>
</evidence>
<evidence type="ECO:0000256" key="2">
    <source>
        <dbReference type="PIRSR" id="PIRSR016184-1"/>
    </source>
</evidence>
<sequence>MRAFRFVTVDVFTETRFGGNQLAVFPDARGLTDAEMQALAAEFNLSETTFVLPPENPQNSARVRIFNRVREMGFAGHPNVGTAYVLGRADEESPRTYRFEEPAGLVEVTLLRDASGRVTGAEVAAPQPLAIGATLPVALAAACAGIPETAIVTARHQPTLAADGGNQRLLTEVTPEGLAAASPDLGAFRRAVAEHPEATRGFLSLYIYCRDGAEVRTRMFSPLVGTWEDAATGSAATPLAGFLLHLDGADDGAWRMLQGVEMGRPSVMLARARRRPEGIRAWVGGSSVPVLRGEAVL</sequence>
<dbReference type="Proteomes" id="UP000548582">
    <property type="component" value="Unassembled WGS sequence"/>
</dbReference>
<reference evidence="3 4" key="1">
    <citation type="submission" date="2020-03" db="EMBL/GenBank/DDBJ databases">
        <authorList>
            <person name="Sun Q."/>
        </authorList>
    </citation>
    <scope>NUCLEOTIDE SEQUENCE [LARGE SCALE GENOMIC DNA]</scope>
    <source>
        <strain evidence="3 4">JC162</strain>
    </source>
</reference>
<dbReference type="RefSeq" id="WP_170055273.1">
    <property type="nucleotide sequence ID" value="NZ_JABBKX010000006.1"/>
</dbReference>
<dbReference type="GO" id="GO:0016853">
    <property type="term" value="F:isomerase activity"/>
    <property type="evidence" value="ECO:0007669"/>
    <property type="project" value="TreeGrafter"/>
</dbReference>
<comment type="similarity">
    <text evidence="1">Belongs to the PhzF family.</text>
</comment>
<dbReference type="NCBIfam" id="TIGR00654">
    <property type="entry name" value="PhzF_family"/>
    <property type="match status" value="1"/>
</dbReference>
<evidence type="ECO:0000256" key="1">
    <source>
        <dbReference type="ARBA" id="ARBA00008270"/>
    </source>
</evidence>
<comment type="caution">
    <text evidence="3">The sequence shown here is derived from an EMBL/GenBank/DDBJ whole genome shotgun (WGS) entry which is preliminary data.</text>
</comment>
<dbReference type="PANTHER" id="PTHR13774:SF32">
    <property type="entry name" value="ANTISENSE-ENHANCING SEQUENCE 1"/>
    <property type="match status" value="1"/>
</dbReference>
<dbReference type="AlphaFoldDB" id="A0A848EI27"/>
<feature type="active site" evidence="2">
    <location>
        <position position="47"/>
    </location>
</feature>
<protein>
    <submittedName>
        <fullName evidence="3">PhzF family phenazine biosynthesis protein</fullName>
    </submittedName>
</protein>
<name>A0A848EI27_9PROT</name>
<dbReference type="EMBL" id="JABBKX010000006">
    <property type="protein sequence ID" value="NMJ43048.1"/>
    <property type="molecule type" value="Genomic_DNA"/>
</dbReference>
<proteinExistence type="inferred from homology"/>
<accession>A0A848EI27</accession>
<dbReference type="GO" id="GO:0005737">
    <property type="term" value="C:cytoplasm"/>
    <property type="evidence" value="ECO:0007669"/>
    <property type="project" value="TreeGrafter"/>
</dbReference>
<dbReference type="InterPro" id="IPR003719">
    <property type="entry name" value="Phenazine_PhzF-like"/>
</dbReference>
<evidence type="ECO:0000313" key="4">
    <source>
        <dbReference type="Proteomes" id="UP000548582"/>
    </source>
</evidence>
<dbReference type="Gene3D" id="3.10.310.10">
    <property type="entry name" value="Diaminopimelate Epimerase, Chain A, domain 1"/>
    <property type="match status" value="2"/>
</dbReference>